<evidence type="ECO:0000256" key="1">
    <source>
        <dbReference type="SAM" id="MobiDB-lite"/>
    </source>
</evidence>
<proteinExistence type="predicted"/>
<comment type="caution">
    <text evidence="2">The sequence shown here is derived from an EMBL/GenBank/DDBJ whole genome shotgun (WGS) entry which is preliminary data.</text>
</comment>
<keyword evidence="3" id="KW-1185">Reference proteome</keyword>
<dbReference type="RefSeq" id="WP_207862023.1">
    <property type="nucleotide sequence ID" value="NZ_JAFREP010000031.1"/>
</dbReference>
<feature type="compositionally biased region" description="Polar residues" evidence="1">
    <location>
        <begin position="86"/>
        <end position="95"/>
    </location>
</feature>
<protein>
    <submittedName>
        <fullName evidence="2">Uncharacterized protein</fullName>
    </submittedName>
</protein>
<sequence>MKRNGRRRILLDGSGVVTNKVHLVVSHGEIGKRNPAGNGPASIITNPNGEVRRIYERREQIAHVSAKKAVAGSTAKKVSLPRQKATKQTYKNQTLAKKEQKQPTFSRAMTRAVQALLYI</sequence>
<accession>A0A8J7QGS5</accession>
<dbReference type="EMBL" id="JAFREP010000031">
    <property type="protein sequence ID" value="MBO1322050.1"/>
    <property type="molecule type" value="Genomic_DNA"/>
</dbReference>
<organism evidence="2 3">
    <name type="scientific">Acanthopleuribacter pedis</name>
    <dbReference type="NCBI Taxonomy" id="442870"/>
    <lineage>
        <taxon>Bacteria</taxon>
        <taxon>Pseudomonadati</taxon>
        <taxon>Acidobacteriota</taxon>
        <taxon>Holophagae</taxon>
        <taxon>Acanthopleuribacterales</taxon>
        <taxon>Acanthopleuribacteraceae</taxon>
        <taxon>Acanthopleuribacter</taxon>
    </lineage>
</organism>
<dbReference type="Proteomes" id="UP000664417">
    <property type="component" value="Unassembled WGS sequence"/>
</dbReference>
<evidence type="ECO:0000313" key="2">
    <source>
        <dbReference type="EMBL" id="MBO1322050.1"/>
    </source>
</evidence>
<name>A0A8J7QGS5_9BACT</name>
<feature type="region of interest" description="Disordered" evidence="1">
    <location>
        <begin position="66"/>
        <end position="103"/>
    </location>
</feature>
<evidence type="ECO:0000313" key="3">
    <source>
        <dbReference type="Proteomes" id="UP000664417"/>
    </source>
</evidence>
<reference evidence="2" key="1">
    <citation type="submission" date="2021-03" db="EMBL/GenBank/DDBJ databases">
        <authorList>
            <person name="Wang G."/>
        </authorList>
    </citation>
    <scope>NUCLEOTIDE SEQUENCE</scope>
    <source>
        <strain evidence="2">KCTC 12899</strain>
    </source>
</reference>
<gene>
    <name evidence="2" type="ORF">J3U88_26475</name>
</gene>
<dbReference type="AlphaFoldDB" id="A0A8J7QGS5"/>